<feature type="compositionally biased region" description="Polar residues" evidence="2">
    <location>
        <begin position="51"/>
        <end position="68"/>
    </location>
</feature>
<name>D7FLN5_ECTSI</name>
<feature type="compositionally biased region" description="Basic and acidic residues" evidence="2">
    <location>
        <begin position="26"/>
        <end position="38"/>
    </location>
</feature>
<feature type="region of interest" description="Disordered" evidence="2">
    <location>
        <begin position="1"/>
        <end position="101"/>
    </location>
</feature>
<dbReference type="InterPro" id="IPR001245">
    <property type="entry name" value="Ser-Thr/Tyr_kinase_cat_dom"/>
</dbReference>
<evidence type="ECO:0000259" key="3">
    <source>
        <dbReference type="PROSITE" id="PS50011"/>
    </source>
</evidence>
<dbReference type="InterPro" id="IPR000719">
    <property type="entry name" value="Prot_kinase_dom"/>
</dbReference>
<keyword evidence="5" id="KW-1185">Reference proteome</keyword>
<evidence type="ECO:0000313" key="4">
    <source>
        <dbReference type="EMBL" id="CBJ25851.1"/>
    </source>
</evidence>
<dbReference type="AlphaFoldDB" id="D7FLN5"/>
<evidence type="ECO:0000256" key="1">
    <source>
        <dbReference type="PROSITE-ProRule" id="PRU10141"/>
    </source>
</evidence>
<evidence type="ECO:0000256" key="2">
    <source>
        <dbReference type="SAM" id="MobiDB-lite"/>
    </source>
</evidence>
<accession>D7FLN5</accession>
<protein>
    <submittedName>
        <fullName evidence="4">Protein kinase</fullName>
    </submittedName>
</protein>
<dbReference type="InterPro" id="IPR051681">
    <property type="entry name" value="Ser/Thr_Kinases-Pseudokinases"/>
</dbReference>
<keyword evidence="1" id="KW-0067">ATP-binding</keyword>
<evidence type="ECO:0000313" key="5">
    <source>
        <dbReference type="Proteomes" id="UP000002630"/>
    </source>
</evidence>
<organism evidence="4 5">
    <name type="scientific">Ectocarpus siliculosus</name>
    <name type="common">Brown alga</name>
    <name type="synonym">Conferva siliculosa</name>
    <dbReference type="NCBI Taxonomy" id="2880"/>
    <lineage>
        <taxon>Eukaryota</taxon>
        <taxon>Sar</taxon>
        <taxon>Stramenopiles</taxon>
        <taxon>Ochrophyta</taxon>
        <taxon>PX clade</taxon>
        <taxon>Phaeophyceae</taxon>
        <taxon>Ectocarpales</taxon>
        <taxon>Ectocarpaceae</taxon>
        <taxon>Ectocarpus</taxon>
    </lineage>
</organism>
<dbReference type="Pfam" id="PF07714">
    <property type="entry name" value="PK_Tyr_Ser-Thr"/>
    <property type="match status" value="1"/>
</dbReference>
<dbReference type="InterPro" id="IPR011009">
    <property type="entry name" value="Kinase-like_dom_sf"/>
</dbReference>
<feature type="domain" description="Protein kinase" evidence="3">
    <location>
        <begin position="294"/>
        <end position="544"/>
    </location>
</feature>
<feature type="binding site" evidence="1">
    <location>
        <position position="321"/>
    </location>
    <ligand>
        <name>ATP</name>
        <dbReference type="ChEBI" id="CHEBI:30616"/>
    </ligand>
</feature>
<dbReference type="GO" id="GO:0005524">
    <property type="term" value="F:ATP binding"/>
    <property type="evidence" value="ECO:0007669"/>
    <property type="project" value="UniProtKB-UniRule"/>
</dbReference>
<dbReference type="STRING" id="2880.D7FLN5"/>
<dbReference type="PROSITE" id="PS00107">
    <property type="entry name" value="PROTEIN_KINASE_ATP"/>
    <property type="match status" value="1"/>
</dbReference>
<dbReference type="GO" id="GO:0004674">
    <property type="term" value="F:protein serine/threonine kinase activity"/>
    <property type="evidence" value="ECO:0007669"/>
    <property type="project" value="TreeGrafter"/>
</dbReference>
<dbReference type="Proteomes" id="UP000002630">
    <property type="component" value="Linkage Group LG12"/>
</dbReference>
<dbReference type="EMBL" id="FN649737">
    <property type="protein sequence ID" value="CBJ25851.1"/>
    <property type="molecule type" value="Genomic_DNA"/>
</dbReference>
<dbReference type="PROSITE" id="PS50011">
    <property type="entry name" value="PROTEIN_KINASE_DOM"/>
    <property type="match status" value="1"/>
</dbReference>
<keyword evidence="1" id="KW-0547">Nucleotide-binding</keyword>
<gene>
    <name evidence="4" type="primary">PK</name>
    <name evidence="4" type="ORF">Esi_0016_0175</name>
</gene>
<proteinExistence type="predicted"/>
<keyword evidence="4" id="KW-0808">Transferase</keyword>
<dbReference type="SUPFAM" id="SSF56112">
    <property type="entry name" value="Protein kinase-like (PK-like)"/>
    <property type="match status" value="1"/>
</dbReference>
<dbReference type="PANTHER" id="PTHR44329">
    <property type="entry name" value="SERINE/THREONINE-PROTEIN KINASE TNNI3K-RELATED"/>
    <property type="match status" value="1"/>
</dbReference>
<dbReference type="InterPro" id="IPR017441">
    <property type="entry name" value="Protein_kinase_ATP_BS"/>
</dbReference>
<dbReference type="InParanoid" id="D7FLN5"/>
<dbReference type="Gene3D" id="1.10.510.10">
    <property type="entry name" value="Transferase(Phosphotransferase) domain 1"/>
    <property type="match status" value="2"/>
</dbReference>
<sequence length="544" mass="58800">MVTREPKVLTSTAPAAVGTVVQSSRAKTEPRSGKDNDRAPAGGGAEVGLPTEQSPLHATNSTANVSTGERNDLAGTAIPPENDPVPGDGGAPSMVGARRTSDGGVGYGQAVMAAAQELAQHCQIPGVSEAATAVSILVRLVSDSRDYAVRGDAGVKRCRSIVMMLELAAKVLGKGGDTNGEAAQALMEDVHDAVCDLVELIKTYQSKNRLSNVLMSTLFKRRQDELDAVVDRAILRLHLGLQVQVGHDVSEAKEVTHRHKGSMEEAMSEPLAEARSARRQRRLDQLAIPEDHVLITDEVLGKGGFGEVFIADYNGRNAAAKVQHVAHGFGRLGEDDLLNGASKGESHTLQLQKQRKAFLHELDAMVRLRSPHTVNVYGAITSLLNRPVLVMELLAGGDLRSMLKRAEPPLPEAQCRQIIGDICAGMAFLHCKIGDFGTSRWAQNTENSTGLATYTTKTGHGTHISFAWTAPEVLKTKAVSNASDVYSFGVVVWEILTRQIPWAEQALPTDIYLRVVIRGERPISRVKWWHGLLEMVRMFFAIMI</sequence>
<dbReference type="EMBL" id="FN648143">
    <property type="protein sequence ID" value="CBJ25851.1"/>
    <property type="molecule type" value="Genomic_DNA"/>
</dbReference>
<reference evidence="4 5" key="1">
    <citation type="journal article" date="2010" name="Nature">
        <title>The Ectocarpus genome and the independent evolution of multicellularity in brown algae.</title>
        <authorList>
            <person name="Cock J.M."/>
            <person name="Sterck L."/>
            <person name="Rouze P."/>
            <person name="Scornet D."/>
            <person name="Allen A.E."/>
            <person name="Amoutzias G."/>
            <person name="Anthouard V."/>
            <person name="Artiguenave F."/>
            <person name="Aury J.M."/>
            <person name="Badger J.H."/>
            <person name="Beszteri B."/>
            <person name="Billiau K."/>
            <person name="Bonnet E."/>
            <person name="Bothwell J.H."/>
            <person name="Bowler C."/>
            <person name="Boyen C."/>
            <person name="Brownlee C."/>
            <person name="Carrano C.J."/>
            <person name="Charrier B."/>
            <person name="Cho G.Y."/>
            <person name="Coelho S.M."/>
            <person name="Collen J."/>
            <person name="Corre E."/>
            <person name="Da Silva C."/>
            <person name="Delage L."/>
            <person name="Delaroque N."/>
            <person name="Dittami S.M."/>
            <person name="Doulbeau S."/>
            <person name="Elias M."/>
            <person name="Farnham G."/>
            <person name="Gachon C.M."/>
            <person name="Gschloessl B."/>
            <person name="Heesch S."/>
            <person name="Jabbari K."/>
            <person name="Jubin C."/>
            <person name="Kawai H."/>
            <person name="Kimura K."/>
            <person name="Kloareg B."/>
            <person name="Kupper F.C."/>
            <person name="Lang D."/>
            <person name="Le Bail A."/>
            <person name="Leblanc C."/>
            <person name="Lerouge P."/>
            <person name="Lohr M."/>
            <person name="Lopez P.J."/>
            <person name="Martens C."/>
            <person name="Maumus F."/>
            <person name="Michel G."/>
            <person name="Miranda-Saavedra D."/>
            <person name="Morales J."/>
            <person name="Moreau H."/>
            <person name="Motomura T."/>
            <person name="Nagasato C."/>
            <person name="Napoli C.A."/>
            <person name="Nelson D.R."/>
            <person name="Nyvall-Collen P."/>
            <person name="Peters A.F."/>
            <person name="Pommier C."/>
            <person name="Potin P."/>
            <person name="Poulain J."/>
            <person name="Quesneville H."/>
            <person name="Read B."/>
            <person name="Rensing S.A."/>
            <person name="Ritter A."/>
            <person name="Rousvoal S."/>
            <person name="Samanta M."/>
            <person name="Samson G."/>
            <person name="Schroeder D.C."/>
            <person name="Segurens B."/>
            <person name="Strittmatter M."/>
            <person name="Tonon T."/>
            <person name="Tregear J.W."/>
            <person name="Valentin K."/>
            <person name="von Dassow P."/>
            <person name="Yamagishi T."/>
            <person name="Van de Peer Y."/>
            <person name="Wincker P."/>
        </authorList>
    </citation>
    <scope>NUCLEOTIDE SEQUENCE [LARGE SCALE GENOMIC DNA]</scope>
    <source>
        <strain evidence="5">Ec32 / CCAP1310/4</strain>
    </source>
</reference>
<dbReference type="OrthoDB" id="339325at2759"/>
<keyword evidence="4" id="KW-0418">Kinase</keyword>